<feature type="region of interest" description="Disordered" evidence="2">
    <location>
        <begin position="568"/>
        <end position="589"/>
    </location>
</feature>
<dbReference type="Proteomes" id="UP001153069">
    <property type="component" value="Unassembled WGS sequence"/>
</dbReference>
<feature type="region of interest" description="Disordered" evidence="2">
    <location>
        <begin position="45"/>
        <end position="71"/>
    </location>
</feature>
<reference evidence="3" key="1">
    <citation type="submission" date="2020-06" db="EMBL/GenBank/DDBJ databases">
        <authorList>
            <consortium name="Plant Systems Biology data submission"/>
        </authorList>
    </citation>
    <scope>NUCLEOTIDE SEQUENCE</scope>
    <source>
        <strain evidence="3">D6</strain>
    </source>
</reference>
<dbReference type="SUPFAM" id="SSF52047">
    <property type="entry name" value="RNI-like"/>
    <property type="match status" value="1"/>
</dbReference>
<organism evidence="3 4">
    <name type="scientific">Seminavis robusta</name>
    <dbReference type="NCBI Taxonomy" id="568900"/>
    <lineage>
        <taxon>Eukaryota</taxon>
        <taxon>Sar</taxon>
        <taxon>Stramenopiles</taxon>
        <taxon>Ochrophyta</taxon>
        <taxon>Bacillariophyta</taxon>
        <taxon>Bacillariophyceae</taxon>
        <taxon>Bacillariophycidae</taxon>
        <taxon>Naviculales</taxon>
        <taxon>Naviculaceae</taxon>
        <taxon>Seminavis</taxon>
    </lineage>
</organism>
<dbReference type="PANTHER" id="PTHR24111">
    <property type="entry name" value="LEUCINE-RICH REPEAT-CONTAINING PROTEIN 34"/>
    <property type="match status" value="1"/>
</dbReference>
<dbReference type="PANTHER" id="PTHR24111:SF0">
    <property type="entry name" value="LEUCINE-RICH REPEAT-CONTAINING PROTEIN"/>
    <property type="match status" value="1"/>
</dbReference>
<gene>
    <name evidence="3" type="ORF">SEMRO_2_G001190.1</name>
</gene>
<keyword evidence="4" id="KW-1185">Reference proteome</keyword>
<dbReference type="EMBL" id="CAICTM010000002">
    <property type="protein sequence ID" value="CAB9496143.1"/>
    <property type="molecule type" value="Genomic_DNA"/>
</dbReference>
<accession>A0A9N8D4A7</accession>
<feature type="compositionally biased region" description="Low complexity" evidence="2">
    <location>
        <begin position="568"/>
        <end position="584"/>
    </location>
</feature>
<protein>
    <submittedName>
        <fullName evidence="3">Uncharacterized protein</fullName>
    </submittedName>
</protein>
<name>A0A9N8D4A7_9STRA</name>
<proteinExistence type="predicted"/>
<comment type="caution">
    <text evidence="3">The sequence shown here is derived from an EMBL/GenBank/DDBJ whole genome shotgun (WGS) entry which is preliminary data.</text>
</comment>
<sequence>MGIYRSHISVNLNQANVCQALLALNEIPKAQQKVKTAHVHATCPSFPPHVPATTSSTGTNTSSTKGKNARKNKACMSKAHRMESIIQVFRAIASLPNLTSLTVDLEYFAALPVGALLELLIGKCQLESLQLSHLQLVATTTDTNPDNGNGNASMEDTHPENELDLLRLILNNQPRLSAIHFTSCRGNPAIMQALILEPPALQSIHLDGTPIAPVHTPQNPSSNNETITASTCSCTDTLARILRASPQLKELSLMNLPLGQISDKHIQTMAGELSWGEACKQLTDLTIVSSLLGEETGEAISNMLVFNDSIRALTLHIDWEEIGYAVSKMIQTNSTLQRLDVRVYGDEDFITDGVVAVAQALEKPFSSLQKLRLCFEFEPSRIPGAVLDAFSKALETNETLGKLVLTDTIEKCALPVAMRTRLRLNRLGVHDLLRAANETTTITTGATDTAASKTESSRNASPSVHETFVEAIISAKNDIHVVYNLLSNYPLLCMAPLEQEQTSTSTSTSDAKLSSSHLALESISNYNLPIKIPYYTKTFSRLGGGGGYPSTGTGTKDLAFFQVALPSTSTSTSTSTSSGTSSSTKRTAKKLGRTFKSLFAPSA</sequence>
<evidence type="ECO:0000313" key="3">
    <source>
        <dbReference type="EMBL" id="CAB9496143.1"/>
    </source>
</evidence>
<evidence type="ECO:0000256" key="2">
    <source>
        <dbReference type="SAM" id="MobiDB-lite"/>
    </source>
</evidence>
<dbReference type="InterPro" id="IPR052201">
    <property type="entry name" value="LRR-containing_regulator"/>
</dbReference>
<evidence type="ECO:0000256" key="1">
    <source>
        <dbReference type="ARBA" id="ARBA00022737"/>
    </source>
</evidence>
<evidence type="ECO:0000313" key="4">
    <source>
        <dbReference type="Proteomes" id="UP001153069"/>
    </source>
</evidence>
<dbReference type="Gene3D" id="3.80.10.10">
    <property type="entry name" value="Ribonuclease Inhibitor"/>
    <property type="match status" value="1"/>
</dbReference>
<feature type="compositionally biased region" description="Low complexity" evidence="2">
    <location>
        <begin position="53"/>
        <end position="66"/>
    </location>
</feature>
<dbReference type="AlphaFoldDB" id="A0A9N8D4A7"/>
<keyword evidence="1" id="KW-0677">Repeat</keyword>
<dbReference type="InterPro" id="IPR032675">
    <property type="entry name" value="LRR_dom_sf"/>
</dbReference>